<dbReference type="Proteomes" id="UP000887576">
    <property type="component" value="Unplaced"/>
</dbReference>
<reference evidence="2" key="1">
    <citation type="submission" date="2022-11" db="UniProtKB">
        <authorList>
            <consortium name="WormBaseParasite"/>
        </authorList>
    </citation>
    <scope>IDENTIFICATION</scope>
</reference>
<proteinExistence type="predicted"/>
<evidence type="ECO:0000313" key="2">
    <source>
        <dbReference type="WBParaSite" id="JU765_v2.g8745.t1"/>
    </source>
</evidence>
<protein>
    <submittedName>
        <fullName evidence="2">NADH-cytochrome b5 reductase</fullName>
    </submittedName>
</protein>
<accession>A0AC34RPL5</accession>
<sequence>MTKKTNMPDKDTAIITTTTVVGTVLAGVVAYVIYKKVFKGGCCGSSLEGRHKKLKGKITLDDPQKKHALKLIEKHEVSPDTRRFKFALPDEHHVLGLPIGQHVYLSAHIDGKLIVRPYTPISSDDDVGFVELLIKVYFSNTHPKFPEGGKMTQHLESMQLGDKIDFRGPSGLLVYEGNGVFAVKEDKKAAAIKRKYKEVGMIAGGSGLTPMLQIIREVLKHDDDPTKLSLLYANQTENDILMRPELDELAKEHPDRFRVWYTLDRPNPLWSFSVGFINDEMISNHLPAPGNSTIILMCGPPAMITNACMPALDKLGYPPDQRFAY</sequence>
<dbReference type="WBParaSite" id="JU765_v2.g8745.t1">
    <property type="protein sequence ID" value="JU765_v2.g8745.t1"/>
    <property type="gene ID" value="JU765_v2.g8745"/>
</dbReference>
<name>A0AC34RPL5_9BILA</name>
<organism evidence="1 2">
    <name type="scientific">Panagrolaimus sp. JU765</name>
    <dbReference type="NCBI Taxonomy" id="591449"/>
    <lineage>
        <taxon>Eukaryota</taxon>
        <taxon>Metazoa</taxon>
        <taxon>Ecdysozoa</taxon>
        <taxon>Nematoda</taxon>
        <taxon>Chromadorea</taxon>
        <taxon>Rhabditida</taxon>
        <taxon>Tylenchina</taxon>
        <taxon>Panagrolaimomorpha</taxon>
        <taxon>Panagrolaimoidea</taxon>
        <taxon>Panagrolaimidae</taxon>
        <taxon>Panagrolaimus</taxon>
    </lineage>
</organism>
<evidence type="ECO:0000313" key="1">
    <source>
        <dbReference type="Proteomes" id="UP000887576"/>
    </source>
</evidence>